<keyword evidence="3" id="KW-1185">Reference proteome</keyword>
<dbReference type="InterPro" id="IPR029064">
    <property type="entry name" value="Ribosomal_eL30-like_sf"/>
</dbReference>
<dbReference type="InterPro" id="IPR004038">
    <property type="entry name" value="Ribosomal_eL8/eL30/eS12/Gad45"/>
</dbReference>
<name>A0A6A7K7G5_9FIRM</name>
<reference evidence="2 3" key="1">
    <citation type="submission" date="2019-10" db="EMBL/GenBank/DDBJ databases">
        <title>Alkalibaculum tamaniensis sp.nov., a new alkaliphilic acetogen, isolated on methoxylated aromatics from a mud volcano.</title>
        <authorList>
            <person name="Khomyakova M.A."/>
            <person name="Merkel A.Y."/>
            <person name="Bonch-Osmolovskaya E.A."/>
            <person name="Slobodkin A.I."/>
        </authorList>
    </citation>
    <scope>NUCLEOTIDE SEQUENCE [LARGE SCALE GENOMIC DNA]</scope>
    <source>
        <strain evidence="2 3">M08DMB</strain>
    </source>
</reference>
<evidence type="ECO:0000313" key="3">
    <source>
        <dbReference type="Proteomes" id="UP000440004"/>
    </source>
</evidence>
<organism evidence="2 3">
    <name type="scientific">Alkalibaculum sporogenes</name>
    <dbReference type="NCBI Taxonomy" id="2655001"/>
    <lineage>
        <taxon>Bacteria</taxon>
        <taxon>Bacillati</taxon>
        <taxon>Bacillota</taxon>
        <taxon>Clostridia</taxon>
        <taxon>Eubacteriales</taxon>
        <taxon>Eubacteriaceae</taxon>
        <taxon>Alkalibaculum</taxon>
    </lineage>
</organism>
<feature type="domain" description="Ribosomal protein eL8/eL30/eS12/Gadd45" evidence="1">
    <location>
        <begin position="11"/>
        <end position="80"/>
    </location>
</feature>
<dbReference type="GO" id="GO:0005840">
    <property type="term" value="C:ribosome"/>
    <property type="evidence" value="ECO:0007669"/>
    <property type="project" value="UniProtKB-KW"/>
</dbReference>
<proteinExistence type="predicted"/>
<dbReference type="Proteomes" id="UP000440004">
    <property type="component" value="Unassembled WGS sequence"/>
</dbReference>
<comment type="caution">
    <text evidence="2">The sequence shown here is derived from an EMBL/GenBank/DDBJ whole genome shotgun (WGS) entry which is preliminary data.</text>
</comment>
<keyword evidence="2" id="KW-0687">Ribonucleoprotein</keyword>
<gene>
    <name evidence="2" type="ORF">GC105_04415</name>
</gene>
<evidence type="ECO:0000313" key="2">
    <source>
        <dbReference type="EMBL" id="MPW25033.1"/>
    </source>
</evidence>
<dbReference type="EMBL" id="WHNX01000005">
    <property type="protein sequence ID" value="MPW25033.1"/>
    <property type="molecule type" value="Genomic_DNA"/>
</dbReference>
<dbReference type="RefSeq" id="WP_152802113.1">
    <property type="nucleotide sequence ID" value="NZ_WHNX01000005.1"/>
</dbReference>
<sequence length="81" mass="9016">MLDQIRVVRNVVGTKQTLKMVKSGKAKIVYLANDVDHHIVVEVEKLCKQNEVPLVYVDNMDELGKACGIHRKTATAAIVND</sequence>
<evidence type="ECO:0000259" key="1">
    <source>
        <dbReference type="Pfam" id="PF01248"/>
    </source>
</evidence>
<protein>
    <submittedName>
        <fullName evidence="2">50S ribosomal protein L7ae-like protein</fullName>
    </submittedName>
</protein>
<dbReference type="SUPFAM" id="SSF55315">
    <property type="entry name" value="L30e-like"/>
    <property type="match status" value="1"/>
</dbReference>
<dbReference type="PRINTS" id="PR00884">
    <property type="entry name" value="RIBOSOMALHS6"/>
</dbReference>
<dbReference type="Pfam" id="PF01248">
    <property type="entry name" value="Ribosomal_L7Ae"/>
    <property type="match status" value="1"/>
</dbReference>
<dbReference type="Gene3D" id="3.30.1330.30">
    <property type="match status" value="1"/>
</dbReference>
<dbReference type="AlphaFoldDB" id="A0A6A7K7G5"/>
<accession>A0A6A7K7G5</accession>
<keyword evidence="2" id="KW-0689">Ribosomal protein</keyword>